<dbReference type="InterPro" id="IPR035019">
    <property type="entry name" value="Spt6_SH2_N"/>
</dbReference>
<dbReference type="InterPro" id="IPR055179">
    <property type="entry name" value="Tex-like_central_region"/>
</dbReference>
<dbReference type="InterPro" id="IPR032706">
    <property type="entry name" value="Spt6_HHH"/>
</dbReference>
<dbReference type="Gene3D" id="3.30.420.140">
    <property type="entry name" value="YqgF/RNase H-like domain"/>
    <property type="match status" value="1"/>
</dbReference>
<dbReference type="Gene3D" id="1.10.10.650">
    <property type="entry name" value="RuvA domain 2-like"/>
    <property type="match status" value="1"/>
</dbReference>
<evidence type="ECO:0000256" key="5">
    <source>
        <dbReference type="PIRNR" id="PIRNR036947"/>
    </source>
</evidence>
<keyword evidence="6" id="KW-0727">SH2 domain</keyword>
<keyword evidence="11" id="KW-0251">Elongation factor</keyword>
<feature type="domain" description="S1 motif" evidence="9">
    <location>
        <begin position="1229"/>
        <end position="1284"/>
    </location>
</feature>
<dbReference type="Pfam" id="PF14632">
    <property type="entry name" value="SPT6_acidic"/>
    <property type="match status" value="1"/>
</dbReference>
<dbReference type="InterPro" id="IPR028083">
    <property type="entry name" value="Spt6_acidic_N_dom"/>
</dbReference>
<dbReference type="InterPro" id="IPR028088">
    <property type="entry name" value="Spt6_HTH_DNA-bd_dom"/>
</dbReference>
<dbReference type="InterPro" id="IPR012337">
    <property type="entry name" value="RNaseH-like_sf"/>
</dbReference>
<feature type="compositionally biased region" description="Polar residues" evidence="7">
    <location>
        <begin position="1531"/>
        <end position="1546"/>
    </location>
</feature>
<dbReference type="InterPro" id="IPR023323">
    <property type="entry name" value="Tex-like_dom_sf"/>
</dbReference>
<dbReference type="CDD" id="cd09928">
    <property type="entry name" value="SH2_Cterm_SPT6_like"/>
    <property type="match status" value="1"/>
</dbReference>
<dbReference type="InterPro" id="IPR017072">
    <property type="entry name" value="TF_Spt6"/>
</dbReference>
<dbReference type="PROSITE" id="PS50001">
    <property type="entry name" value="SH2"/>
    <property type="match status" value="1"/>
</dbReference>
<dbReference type="InterPro" id="IPR042066">
    <property type="entry name" value="Spt6_death-like"/>
</dbReference>
<dbReference type="PANTHER" id="PTHR10145">
    <property type="entry name" value="TRANSCRIPTION ELONGATION FACTOR SPT6"/>
    <property type="match status" value="1"/>
</dbReference>
<dbReference type="RefSeq" id="XP_005089174.1">
    <property type="nucleotide sequence ID" value="XM_005089117.3"/>
</dbReference>
<feature type="compositionally biased region" description="Acidic residues" evidence="7">
    <location>
        <begin position="161"/>
        <end position="172"/>
    </location>
</feature>
<proteinExistence type="inferred from homology"/>
<evidence type="ECO:0000256" key="4">
    <source>
        <dbReference type="ARBA" id="ARBA00023242"/>
    </source>
</evidence>
<comment type="similarity">
    <text evidence="2 5">Belongs to the SPT6 family.</text>
</comment>
<dbReference type="InterPro" id="IPR023319">
    <property type="entry name" value="Tex-like_HTH_dom_sf"/>
</dbReference>
<feature type="region of interest" description="Disordered" evidence="7">
    <location>
        <begin position="1607"/>
        <end position="1758"/>
    </location>
</feature>
<feature type="compositionally biased region" description="Acidic residues" evidence="7">
    <location>
        <begin position="190"/>
        <end position="207"/>
    </location>
</feature>
<feature type="compositionally biased region" description="Basic residues" evidence="7">
    <location>
        <begin position="212"/>
        <end position="221"/>
    </location>
</feature>
<dbReference type="CDD" id="cd09918">
    <property type="entry name" value="SH2_Nterm_SPT6_like"/>
    <property type="match status" value="1"/>
</dbReference>
<feature type="compositionally biased region" description="Acidic residues" evidence="7">
    <location>
        <begin position="101"/>
        <end position="116"/>
    </location>
</feature>
<feature type="compositionally biased region" description="Basic and acidic residues" evidence="7">
    <location>
        <begin position="24"/>
        <end position="38"/>
    </location>
</feature>
<dbReference type="InterPro" id="IPR036860">
    <property type="entry name" value="SH2_dom_sf"/>
</dbReference>
<dbReference type="GeneID" id="101863308"/>
<dbReference type="Pfam" id="PF14635">
    <property type="entry name" value="HHH_7"/>
    <property type="match status" value="1"/>
</dbReference>
<dbReference type="InterPro" id="IPR041692">
    <property type="entry name" value="HHH_9"/>
</dbReference>
<keyword evidence="10" id="KW-1185">Reference proteome</keyword>
<dbReference type="CDD" id="cd00164">
    <property type="entry name" value="S1_like"/>
    <property type="match status" value="1"/>
</dbReference>
<dbReference type="Pfam" id="PF14639">
    <property type="entry name" value="YqgF"/>
    <property type="match status" value="1"/>
</dbReference>
<dbReference type="InterPro" id="IPR003029">
    <property type="entry name" value="S1_domain"/>
</dbReference>
<feature type="compositionally biased region" description="Basic residues" evidence="7">
    <location>
        <begin position="123"/>
        <end position="135"/>
    </location>
</feature>
<reference evidence="11" key="1">
    <citation type="submission" date="2025-08" db="UniProtKB">
        <authorList>
            <consortium name="RefSeq"/>
        </authorList>
    </citation>
    <scope>IDENTIFICATION</scope>
</reference>
<dbReference type="PROSITE" id="PS50126">
    <property type="entry name" value="S1"/>
    <property type="match status" value="1"/>
</dbReference>
<dbReference type="Proteomes" id="UP000694888">
    <property type="component" value="Unplaced"/>
</dbReference>
<dbReference type="SMART" id="SM00252">
    <property type="entry name" value="SH2"/>
    <property type="match status" value="1"/>
</dbReference>
<sequence>MSDFVDNEAEESDLSSEEGELSDGELRPVKKGKKEKEKPKKKKAIQISDDEEEEDEDEAAIAEEMKDFINEDVEEDAEEEEEGEGSDQDEKKRKKHHRSDDEDDDQLDDEDFDLIDDNLGIKINRKMAHKRKRIKMMSDDEDSDKEEDGQADDGKHAIEEQLFDEDDAEDGEGPAASVRDEQEVTQPQDFDSEEESDVDDFIVDEEGNSISKGKKKKKHKIHSDAALQEAQEIFGVDFDFAEFDKYDEDEEDFEEEDEYEEDEEGEDGETRRSKKGKKKATKKSIFDVFEPSELETGHFTDADNVIRSADLPERFQLRRVPVKSAADAELEEEAKWIYKQAFATPCISQQSYLDMDHMGATNNFSRRAPNMMTSKIKQALDFMRNQGLEVPFIAFYRKEYVEPELNINDLWRVYHWDEKWMQLCTRRSNLTRLHEKMKDYLYEQYSDPDKPAVLFRPISEEEIERVKNVQTPEELRDVYQNFLLYYGHEIPNMRNNEQNQPREEGEAEREPKAKGNSVKQASRRSGYSICLGAKLDEITRQFGLKPHEFGENIRDNYQRHDVSQCPLEPLELAKDYVCPQFPSEEDVLKGCQHMVAMQLSQDPLVRQSVRTAFQERAKIRVQSTKKGLKVIDESHNCFTVKYLRGKPVKDLKDDQYLKLNNAEEEGLITISVKMDEEEEQGGTISTYFEEIRQLYYRDEFSHLVQQWNTQRSEALKRALYKILYPQMEKELRAKLLQEAKEGVLKACARKLYNWLKVAPYQMDQQLEDEFDEANNEDGLKVLGIAFSTSMDTPAFGALIDGDASVMEFIRLENITKRKNAWRELDKKGKEKDIEKLKEFIAEKKPHVIAVTSESRQALMIIDDIKAIISELEMEQQMPAINVELVDNELAMIFENTKRAETEFREYPAPLRHAISIARRLQDPLLEFAQLCNGEEDILCMRYHTLQDSLPKEELLESLYLEFVNRVNEVGVDINQVLSFPYTAPLLQFVCGLGPRKSAQLIKTLKQNNSRLENRTQLVQLCHMGPKVFINCGGFITIDTNQLGDTSEVFVDVLDGSRVHPEAYEWARKMAVDALEYDDTAEDANPASALEEILESPERLKDLDLDAFAEELERQGYGDKHITLYDIRAELNHRYKDLRTPYRSPSLEERFNMLTKETPETFYVGKMVLVRVTGIAHKRPQGDQLDQANPVRDEVSGLWQCPFCHSNQFPELSDVWSHFDGGNCPGAAVGVKCRLDSGVTGFIHTKNISDKMIRDPEERVQIGMTIHSRITKIDIERFQVELTSKSSDLSDKDGLWRPQKDVYYDYDQEKLDIDKENDKKKLQARQTYIKRVIAHPYFHNVSYKECEKLLANMDQGDVIVRPSSKGSDHLTATWKVADGILQHVDIREEGKENAFSLGRCLWIGTEEYEDLDEIIARHIQPMAATVRDLMAFKYYRDSEGGKREILDKLLAEEKKKTGFRIPYLMSASRQYPGKFLLSYMPRNVPRHEYVSVTPDGMRYRLQMFSSVNSLIRWFKEHFRDPIPGTPAGRTPAMSTYTTPGQQMQTPGRTPVGRTPMGMSSGMYGHHSTTPRGAPSATPQMGGRSAYGGFGSSMPYQPGVTPMMNSMMTPSSSYQQSGTGHMTTPGASGQMGTATPSYQPTPRSMGGQGAPWPGATPRTPASRTPRMGQQTPSGHHHHHQQQQRTPRQSSGPTTSSGDMDWARAAELWANRKKNKSPRASPRPSPLPSPARRGLESPFTTGSNAGGASPQGDGTPLIDER</sequence>
<feature type="compositionally biased region" description="Acidic residues" evidence="7">
    <location>
        <begin position="1"/>
        <end position="23"/>
    </location>
</feature>
<dbReference type="InterPro" id="IPR037027">
    <property type="entry name" value="YqgF/RNaseH-like_dom_sf"/>
</dbReference>
<dbReference type="InterPro" id="IPR028231">
    <property type="entry name" value="Spt6_YqgF"/>
</dbReference>
<evidence type="ECO:0000313" key="10">
    <source>
        <dbReference type="Proteomes" id="UP000694888"/>
    </source>
</evidence>
<feature type="compositionally biased region" description="Acidic residues" evidence="7">
    <location>
        <begin position="248"/>
        <end position="267"/>
    </location>
</feature>
<dbReference type="Pfam" id="PF00575">
    <property type="entry name" value="S1"/>
    <property type="match status" value="1"/>
</dbReference>
<dbReference type="SUPFAM" id="SSF158832">
    <property type="entry name" value="Tex N-terminal region-like"/>
    <property type="match status" value="1"/>
</dbReference>
<organism evidence="10 11">
    <name type="scientific">Aplysia californica</name>
    <name type="common">California sea hare</name>
    <dbReference type="NCBI Taxonomy" id="6500"/>
    <lineage>
        <taxon>Eukaryota</taxon>
        <taxon>Metazoa</taxon>
        <taxon>Spiralia</taxon>
        <taxon>Lophotrochozoa</taxon>
        <taxon>Mollusca</taxon>
        <taxon>Gastropoda</taxon>
        <taxon>Heterobranchia</taxon>
        <taxon>Euthyneura</taxon>
        <taxon>Tectipleura</taxon>
        <taxon>Aplysiida</taxon>
        <taxon>Aplysioidea</taxon>
        <taxon>Aplysiidae</taxon>
        <taxon>Aplysia</taxon>
    </lineage>
</organism>
<evidence type="ECO:0000313" key="11">
    <source>
        <dbReference type="RefSeq" id="XP_005089174.1"/>
    </source>
</evidence>
<feature type="compositionally biased region" description="Acidic residues" evidence="7">
    <location>
        <begin position="48"/>
        <end position="61"/>
    </location>
</feature>
<dbReference type="PIRSF" id="PIRSF036947">
    <property type="entry name" value="Spt6"/>
    <property type="match status" value="1"/>
</dbReference>
<dbReference type="InterPro" id="IPR035420">
    <property type="entry name" value="Spt6_SH2"/>
</dbReference>
<feature type="region of interest" description="Disordered" evidence="7">
    <location>
        <begin position="248"/>
        <end position="277"/>
    </location>
</feature>
<protein>
    <submittedName>
        <fullName evidence="11">Transcription elongation factor SPT6 isoform X1</fullName>
    </submittedName>
</protein>
<dbReference type="Gene3D" id="1.10.3500.10">
    <property type="entry name" value="Tex N-terminal region-like"/>
    <property type="match status" value="1"/>
</dbReference>
<evidence type="ECO:0000256" key="1">
    <source>
        <dbReference type="ARBA" id="ARBA00004123"/>
    </source>
</evidence>
<feature type="compositionally biased region" description="Acidic residues" evidence="7">
    <location>
        <begin position="139"/>
        <end position="151"/>
    </location>
</feature>
<evidence type="ECO:0000259" key="8">
    <source>
        <dbReference type="PROSITE" id="PS50001"/>
    </source>
</evidence>
<dbReference type="InterPro" id="IPR000980">
    <property type="entry name" value="SH2"/>
</dbReference>
<dbReference type="Gene3D" id="1.10.150.850">
    <property type="entry name" value="Spt6, helix-hairpin-helix domain"/>
    <property type="match status" value="1"/>
</dbReference>
<keyword evidence="3 5" id="KW-0804">Transcription</keyword>
<evidence type="ECO:0000256" key="6">
    <source>
        <dbReference type="PROSITE-ProRule" id="PRU00191"/>
    </source>
</evidence>
<dbReference type="Gene3D" id="1.10.10.2740">
    <property type="entry name" value="Spt6, Death-like domain"/>
    <property type="match status" value="1"/>
</dbReference>
<dbReference type="Pfam" id="PF14633">
    <property type="entry name" value="SH2_2"/>
    <property type="match status" value="1"/>
</dbReference>
<dbReference type="SUPFAM" id="SSF47781">
    <property type="entry name" value="RuvA domain 2-like"/>
    <property type="match status" value="2"/>
</dbReference>
<dbReference type="SUPFAM" id="SSF50249">
    <property type="entry name" value="Nucleic acid-binding proteins"/>
    <property type="match status" value="1"/>
</dbReference>
<dbReference type="SMART" id="SM00732">
    <property type="entry name" value="YqgFc"/>
    <property type="match status" value="1"/>
</dbReference>
<dbReference type="InterPro" id="IPR010994">
    <property type="entry name" value="RuvA_2-like"/>
</dbReference>
<feature type="compositionally biased region" description="Polar residues" evidence="7">
    <location>
        <begin position="1612"/>
        <end position="1640"/>
    </location>
</feature>
<feature type="domain" description="SH2" evidence="8">
    <location>
        <begin position="1335"/>
        <end position="1417"/>
    </location>
</feature>
<evidence type="ECO:0000256" key="7">
    <source>
        <dbReference type="SAM" id="MobiDB-lite"/>
    </source>
</evidence>
<dbReference type="Pfam" id="PF22706">
    <property type="entry name" value="Tex_central_region"/>
    <property type="match status" value="1"/>
</dbReference>
<feature type="region of interest" description="Disordered" evidence="7">
    <location>
        <begin position="492"/>
        <end position="521"/>
    </location>
</feature>
<dbReference type="Pfam" id="PF14641">
    <property type="entry name" value="HTH_44"/>
    <property type="match status" value="1"/>
</dbReference>
<keyword evidence="11" id="KW-0648">Protein biosynthesis</keyword>
<feature type="compositionally biased region" description="Acidic residues" evidence="7">
    <location>
        <begin position="70"/>
        <end position="87"/>
    </location>
</feature>
<comment type="function">
    <text evidence="5">Histone H3-H4 chaperone that plays a role in maintenance of chromatin structure during RNA polymerase II transcription elongation.</text>
</comment>
<dbReference type="PANTHER" id="PTHR10145:SF6">
    <property type="entry name" value="TRANSCRIPTION ELONGATION FACTOR SPT6"/>
    <property type="match status" value="1"/>
</dbReference>
<evidence type="ECO:0000256" key="2">
    <source>
        <dbReference type="ARBA" id="ARBA00009253"/>
    </source>
</evidence>
<dbReference type="InterPro" id="IPR012340">
    <property type="entry name" value="NA-bd_OB-fold"/>
</dbReference>
<dbReference type="Gene3D" id="2.40.50.140">
    <property type="entry name" value="Nucleic acid-binding proteins"/>
    <property type="match status" value="1"/>
</dbReference>
<evidence type="ECO:0000256" key="3">
    <source>
        <dbReference type="ARBA" id="ARBA00023163"/>
    </source>
</evidence>
<dbReference type="InterPro" id="IPR035018">
    <property type="entry name" value="Spt6_SH2_C"/>
</dbReference>
<feature type="region of interest" description="Disordered" evidence="7">
    <location>
        <begin position="1"/>
        <end position="223"/>
    </location>
</feature>
<dbReference type="GO" id="GO:0003746">
    <property type="term" value="F:translation elongation factor activity"/>
    <property type="evidence" value="ECO:0007669"/>
    <property type="project" value="UniProtKB-KW"/>
</dbReference>
<feature type="region of interest" description="Disordered" evidence="7">
    <location>
        <begin position="1522"/>
        <end position="1549"/>
    </location>
</feature>
<dbReference type="InterPro" id="IPR006641">
    <property type="entry name" value="YqgF/RNaseH-like_dom"/>
</dbReference>
<accession>A0ABM0JAG9</accession>
<keyword evidence="4 5" id="KW-0539">Nucleus</keyword>
<feature type="compositionally biased region" description="Basic and acidic residues" evidence="7">
    <location>
        <begin position="500"/>
        <end position="513"/>
    </location>
</feature>
<comment type="subcellular location">
    <subcellularLocation>
        <location evidence="1 5">Nucleus</location>
    </subcellularLocation>
</comment>
<gene>
    <name evidence="11" type="primary">LOC101863308</name>
</gene>
<feature type="compositionally biased region" description="Low complexity" evidence="7">
    <location>
        <begin position="1680"/>
        <end position="1690"/>
    </location>
</feature>
<dbReference type="Gene3D" id="3.30.505.10">
    <property type="entry name" value="SH2 domain"/>
    <property type="match status" value="2"/>
</dbReference>
<dbReference type="SUPFAM" id="SSF55550">
    <property type="entry name" value="SH2 domain"/>
    <property type="match status" value="1"/>
</dbReference>
<dbReference type="SUPFAM" id="SSF53098">
    <property type="entry name" value="Ribonuclease H-like"/>
    <property type="match status" value="1"/>
</dbReference>
<evidence type="ECO:0000259" key="9">
    <source>
        <dbReference type="PROSITE" id="PS50126"/>
    </source>
</evidence>
<dbReference type="Pfam" id="PF17674">
    <property type="entry name" value="HHH_9"/>
    <property type="match status" value="1"/>
</dbReference>
<name>A0ABM0JAG9_APLCA</name>